<dbReference type="InterPro" id="IPR002657">
    <property type="entry name" value="BilAc:Na_symport/Acr3"/>
</dbReference>
<sequence>MKKFFELLSKYFGVMAVVFLLLGLFTSDKWLWVMGNVKGVSVMSMMLGVIMFGMGTTSDYKDFLGIFKRPKDVFLGALAQYTIMPFLAFALAKLFQLDDGLTAGLVLLGTCPGGTTSNVITYMSKGDLAYSVTMTSVSTLLSPIMTPLLTFWLIGANIKFDPVGMFLSILEIVILPVALGLMLKTFLPKVGETVASYTPGVSSLTICLILAGVIGASHDAILNHFGMIMLVVVLFNLFGYLLGFAAAKLNGLSWKKSVTLAIEVGMQNSGLATGLSKVHFASLPAAVIPGALFSAWFTISGAVLAWVCTTYLNPYFGKENNDDTSKNENVAVSA</sequence>
<keyword evidence="3 5" id="KW-1133">Transmembrane helix</keyword>
<dbReference type="InterPro" id="IPR004710">
    <property type="entry name" value="Bilac:Na_transpt"/>
</dbReference>
<dbReference type="Proteomes" id="UP000004594">
    <property type="component" value="Unassembled WGS sequence"/>
</dbReference>
<feature type="transmembrane region" description="Helical" evidence="5">
    <location>
        <begin position="166"/>
        <end position="187"/>
    </location>
</feature>
<dbReference type="OrthoDB" id="9806785at2"/>
<gene>
    <name evidence="6" type="ORF">HMPREF9220_1275</name>
</gene>
<protein>
    <submittedName>
        <fullName evidence="6">Bile acid transporter</fullName>
    </submittedName>
</protein>
<feature type="transmembrane region" description="Helical" evidence="5">
    <location>
        <begin position="128"/>
        <end position="154"/>
    </location>
</feature>
<accession>E4L7C7</accession>
<feature type="transmembrane region" description="Helical" evidence="5">
    <location>
        <begin position="7"/>
        <end position="25"/>
    </location>
</feature>
<evidence type="ECO:0000256" key="2">
    <source>
        <dbReference type="ARBA" id="ARBA00022692"/>
    </source>
</evidence>
<feature type="transmembrane region" description="Helical" evidence="5">
    <location>
        <begin position="221"/>
        <end position="247"/>
    </location>
</feature>
<feature type="transmembrane region" description="Helical" evidence="5">
    <location>
        <begin position="285"/>
        <end position="307"/>
    </location>
</feature>
<reference evidence="6 7" key="1">
    <citation type="submission" date="2010-11" db="EMBL/GenBank/DDBJ databases">
        <authorList>
            <person name="Durkin A.S."/>
            <person name="Madupu R."/>
            <person name="Torralba M."/>
            <person name="Gillis M."/>
            <person name="Methe B."/>
            <person name="Sutton G."/>
            <person name="Nelson K.E."/>
        </authorList>
    </citation>
    <scope>NUCLEOTIDE SEQUENCE [LARGE SCALE GENOMIC DNA]</scope>
    <source>
        <strain evidence="6 7">UPII 345-E</strain>
    </source>
</reference>
<dbReference type="InterPro" id="IPR038770">
    <property type="entry name" value="Na+/solute_symporter_sf"/>
</dbReference>
<organism evidence="6 7">
    <name type="scientific">Dialister micraerophilus UPII 345-E</name>
    <dbReference type="NCBI Taxonomy" id="910314"/>
    <lineage>
        <taxon>Bacteria</taxon>
        <taxon>Bacillati</taxon>
        <taxon>Bacillota</taxon>
        <taxon>Negativicutes</taxon>
        <taxon>Veillonellales</taxon>
        <taxon>Veillonellaceae</taxon>
        <taxon>Dialister</taxon>
    </lineage>
</organism>
<evidence type="ECO:0000313" key="7">
    <source>
        <dbReference type="Proteomes" id="UP000004594"/>
    </source>
</evidence>
<dbReference type="GO" id="GO:0016020">
    <property type="term" value="C:membrane"/>
    <property type="evidence" value="ECO:0007669"/>
    <property type="project" value="UniProtKB-SubCell"/>
</dbReference>
<evidence type="ECO:0000256" key="5">
    <source>
        <dbReference type="SAM" id="Phobius"/>
    </source>
</evidence>
<evidence type="ECO:0000256" key="1">
    <source>
        <dbReference type="ARBA" id="ARBA00004141"/>
    </source>
</evidence>
<evidence type="ECO:0000256" key="3">
    <source>
        <dbReference type="ARBA" id="ARBA00022989"/>
    </source>
</evidence>
<dbReference type="PANTHER" id="PTHR10361:SF28">
    <property type="entry name" value="P3 PROTEIN-RELATED"/>
    <property type="match status" value="1"/>
</dbReference>
<evidence type="ECO:0000313" key="6">
    <source>
        <dbReference type="EMBL" id="EFR43420.1"/>
    </source>
</evidence>
<dbReference type="Pfam" id="PF01758">
    <property type="entry name" value="SBF"/>
    <property type="match status" value="1"/>
</dbReference>
<dbReference type="Gene3D" id="1.20.1530.20">
    <property type="match status" value="1"/>
</dbReference>
<dbReference type="eggNOG" id="COG0385">
    <property type="taxonomic scope" value="Bacteria"/>
</dbReference>
<name>E4L7C7_9FIRM</name>
<dbReference type="EMBL" id="AENT01000001">
    <property type="protein sequence ID" value="EFR43420.1"/>
    <property type="molecule type" value="Genomic_DNA"/>
</dbReference>
<keyword evidence="2 5" id="KW-0812">Transmembrane</keyword>
<proteinExistence type="predicted"/>
<comment type="subcellular location">
    <subcellularLocation>
        <location evidence="1">Membrane</location>
        <topology evidence="1">Multi-pass membrane protein</topology>
    </subcellularLocation>
</comment>
<feature type="transmembrane region" description="Helical" evidence="5">
    <location>
        <begin position="194"/>
        <end position="215"/>
    </location>
</feature>
<feature type="transmembrane region" description="Helical" evidence="5">
    <location>
        <begin position="31"/>
        <end position="52"/>
    </location>
</feature>
<comment type="caution">
    <text evidence="6">The sequence shown here is derived from an EMBL/GenBank/DDBJ whole genome shotgun (WGS) entry which is preliminary data.</text>
</comment>
<dbReference type="RefSeq" id="WP_007553789.1">
    <property type="nucleotide sequence ID" value="NZ_AENT01000001.1"/>
</dbReference>
<feature type="transmembrane region" description="Helical" evidence="5">
    <location>
        <begin position="73"/>
        <end position="95"/>
    </location>
</feature>
<evidence type="ECO:0000256" key="4">
    <source>
        <dbReference type="ARBA" id="ARBA00023136"/>
    </source>
</evidence>
<keyword evidence="4 5" id="KW-0472">Membrane</keyword>
<dbReference type="AlphaFoldDB" id="E4L7C7"/>
<dbReference type="PANTHER" id="PTHR10361">
    <property type="entry name" value="SODIUM-BILE ACID COTRANSPORTER"/>
    <property type="match status" value="1"/>
</dbReference>